<feature type="domain" description="RWP-RK" evidence="5">
    <location>
        <begin position="29"/>
        <end position="116"/>
    </location>
</feature>
<gene>
    <name evidence="6" type="ORF">KC19_VG146400</name>
</gene>
<feature type="non-terminal residue" evidence="6">
    <location>
        <position position="1"/>
    </location>
</feature>
<dbReference type="Proteomes" id="UP000822688">
    <property type="component" value="Chromosome V"/>
</dbReference>
<accession>A0A8T0HR87</accession>
<name>A0A8T0HR87_CERPU</name>
<proteinExistence type="predicted"/>
<comment type="caution">
    <text evidence="6">The sequence shown here is derived from an EMBL/GenBank/DDBJ whole genome shotgun (WGS) entry which is preliminary data.</text>
</comment>
<evidence type="ECO:0000256" key="4">
    <source>
        <dbReference type="ARBA" id="ARBA00023242"/>
    </source>
</evidence>
<protein>
    <recommendedName>
        <fullName evidence="5">RWP-RK domain-containing protein</fullName>
    </recommendedName>
</protein>
<dbReference type="PANTHER" id="PTHR32002">
    <property type="entry name" value="PROTEIN NLP8"/>
    <property type="match status" value="1"/>
</dbReference>
<keyword evidence="4" id="KW-0539">Nucleus</keyword>
<dbReference type="GO" id="GO:0003700">
    <property type="term" value="F:DNA-binding transcription factor activity"/>
    <property type="evidence" value="ECO:0007669"/>
    <property type="project" value="InterPro"/>
</dbReference>
<dbReference type="PANTHER" id="PTHR32002:SF41">
    <property type="entry name" value="PROTEIN NLP8"/>
    <property type="match status" value="1"/>
</dbReference>
<evidence type="ECO:0000256" key="3">
    <source>
        <dbReference type="ARBA" id="ARBA00023163"/>
    </source>
</evidence>
<keyword evidence="1" id="KW-0805">Transcription regulation</keyword>
<sequence length="132" mass="14694">AACVGERGATGQGTATNAQVRTWVQQEVGRPALRRRLDRRRGTTEKSIGLSVLQQYFAGSLKDAAKSIGVCPTTLKIICRQHGISRWPSRKINKTNPKRLWNNQEASGATMVQRPTLGCCRHVMLIKLQKRI</sequence>
<keyword evidence="3" id="KW-0804">Transcription</keyword>
<evidence type="ECO:0000313" key="7">
    <source>
        <dbReference type="Proteomes" id="UP000822688"/>
    </source>
</evidence>
<keyword evidence="7" id="KW-1185">Reference proteome</keyword>
<dbReference type="AlphaFoldDB" id="A0A8T0HR87"/>
<dbReference type="PROSITE" id="PS51519">
    <property type="entry name" value="RWP_RK"/>
    <property type="match status" value="1"/>
</dbReference>
<evidence type="ECO:0000259" key="5">
    <source>
        <dbReference type="PROSITE" id="PS51519"/>
    </source>
</evidence>
<dbReference type="InterPro" id="IPR045012">
    <property type="entry name" value="NLP"/>
</dbReference>
<evidence type="ECO:0000256" key="1">
    <source>
        <dbReference type="ARBA" id="ARBA00023015"/>
    </source>
</evidence>
<reference evidence="6" key="1">
    <citation type="submission" date="2020-06" db="EMBL/GenBank/DDBJ databases">
        <title>WGS assembly of Ceratodon purpureus strain R40.</title>
        <authorList>
            <person name="Carey S.B."/>
            <person name="Jenkins J."/>
            <person name="Shu S."/>
            <person name="Lovell J.T."/>
            <person name="Sreedasyam A."/>
            <person name="Maumus F."/>
            <person name="Tiley G.P."/>
            <person name="Fernandez-Pozo N."/>
            <person name="Barry K."/>
            <person name="Chen C."/>
            <person name="Wang M."/>
            <person name="Lipzen A."/>
            <person name="Daum C."/>
            <person name="Saski C.A."/>
            <person name="Payton A.C."/>
            <person name="Mcbreen J.C."/>
            <person name="Conrad R.E."/>
            <person name="Kollar L.M."/>
            <person name="Olsson S."/>
            <person name="Huttunen S."/>
            <person name="Landis J.B."/>
            <person name="Wickett N.J."/>
            <person name="Johnson M.G."/>
            <person name="Rensing S.A."/>
            <person name="Grimwood J."/>
            <person name="Schmutz J."/>
            <person name="Mcdaniel S.F."/>
        </authorList>
    </citation>
    <scope>NUCLEOTIDE SEQUENCE</scope>
    <source>
        <strain evidence="6">R40</strain>
    </source>
</reference>
<evidence type="ECO:0000256" key="2">
    <source>
        <dbReference type="ARBA" id="ARBA00023125"/>
    </source>
</evidence>
<dbReference type="EMBL" id="CM026426">
    <property type="protein sequence ID" value="KAG0573073.1"/>
    <property type="molecule type" value="Genomic_DNA"/>
</dbReference>
<organism evidence="6 7">
    <name type="scientific">Ceratodon purpureus</name>
    <name type="common">Fire moss</name>
    <name type="synonym">Dicranum purpureum</name>
    <dbReference type="NCBI Taxonomy" id="3225"/>
    <lineage>
        <taxon>Eukaryota</taxon>
        <taxon>Viridiplantae</taxon>
        <taxon>Streptophyta</taxon>
        <taxon>Embryophyta</taxon>
        <taxon>Bryophyta</taxon>
        <taxon>Bryophytina</taxon>
        <taxon>Bryopsida</taxon>
        <taxon>Dicranidae</taxon>
        <taxon>Pseudoditrichales</taxon>
        <taxon>Ditrichaceae</taxon>
        <taxon>Ceratodon</taxon>
    </lineage>
</organism>
<evidence type="ECO:0000313" key="6">
    <source>
        <dbReference type="EMBL" id="KAG0573073.1"/>
    </source>
</evidence>
<dbReference type="Pfam" id="PF02042">
    <property type="entry name" value="RWP-RK"/>
    <property type="match status" value="1"/>
</dbReference>
<dbReference type="InterPro" id="IPR003035">
    <property type="entry name" value="RWP-RK_dom"/>
</dbReference>
<keyword evidence="2" id="KW-0238">DNA-binding</keyword>
<dbReference type="GO" id="GO:0003677">
    <property type="term" value="F:DNA binding"/>
    <property type="evidence" value="ECO:0007669"/>
    <property type="project" value="UniProtKB-KW"/>
</dbReference>